<keyword evidence="1" id="KW-0472">Membrane</keyword>
<dbReference type="Gene3D" id="1.20.1280.50">
    <property type="match status" value="1"/>
</dbReference>
<dbReference type="Pfam" id="PF03478">
    <property type="entry name" value="Beta-prop_KIB1-4"/>
    <property type="match status" value="1"/>
</dbReference>
<dbReference type="InterPro" id="IPR036047">
    <property type="entry name" value="F-box-like_dom_sf"/>
</dbReference>
<organism evidence="3 4">
    <name type="scientific">Coptis chinensis</name>
    <dbReference type="NCBI Taxonomy" id="261450"/>
    <lineage>
        <taxon>Eukaryota</taxon>
        <taxon>Viridiplantae</taxon>
        <taxon>Streptophyta</taxon>
        <taxon>Embryophyta</taxon>
        <taxon>Tracheophyta</taxon>
        <taxon>Spermatophyta</taxon>
        <taxon>Magnoliopsida</taxon>
        <taxon>Ranunculales</taxon>
        <taxon>Ranunculaceae</taxon>
        <taxon>Coptidoideae</taxon>
        <taxon>Coptis</taxon>
    </lineage>
</organism>
<dbReference type="Proteomes" id="UP000631114">
    <property type="component" value="Unassembled WGS sequence"/>
</dbReference>
<keyword evidence="4" id="KW-1185">Reference proteome</keyword>
<dbReference type="AlphaFoldDB" id="A0A835LNC1"/>
<proteinExistence type="predicted"/>
<dbReference type="PROSITE" id="PS50181">
    <property type="entry name" value="FBOX"/>
    <property type="match status" value="1"/>
</dbReference>
<dbReference type="Pfam" id="PF00646">
    <property type="entry name" value="F-box"/>
    <property type="match status" value="1"/>
</dbReference>
<keyword evidence="1" id="KW-0812">Transmembrane</keyword>
<dbReference type="PANTHER" id="PTHR44259">
    <property type="entry name" value="OS07G0183000 PROTEIN-RELATED"/>
    <property type="match status" value="1"/>
</dbReference>
<evidence type="ECO:0000313" key="4">
    <source>
        <dbReference type="Proteomes" id="UP000631114"/>
    </source>
</evidence>
<evidence type="ECO:0000256" key="1">
    <source>
        <dbReference type="SAM" id="Phobius"/>
    </source>
</evidence>
<evidence type="ECO:0000259" key="2">
    <source>
        <dbReference type="PROSITE" id="PS50181"/>
    </source>
</evidence>
<comment type="caution">
    <text evidence="3">The sequence shown here is derived from an EMBL/GenBank/DDBJ whole genome shotgun (WGS) entry which is preliminary data.</text>
</comment>
<dbReference type="PANTHER" id="PTHR44259:SF114">
    <property type="entry name" value="OS06G0707300 PROTEIN"/>
    <property type="match status" value="1"/>
</dbReference>
<gene>
    <name evidence="3" type="ORF">IFM89_021231</name>
</gene>
<protein>
    <recommendedName>
        <fullName evidence="2">F-box domain-containing protein</fullName>
    </recommendedName>
</protein>
<reference evidence="3 4" key="1">
    <citation type="submission" date="2020-10" db="EMBL/GenBank/DDBJ databases">
        <title>The Coptis chinensis genome and diversification of protoberbering-type alkaloids.</title>
        <authorList>
            <person name="Wang B."/>
            <person name="Shu S."/>
            <person name="Song C."/>
            <person name="Liu Y."/>
        </authorList>
    </citation>
    <scope>NUCLEOTIDE SEQUENCE [LARGE SCALE GENOMIC DNA]</scope>
    <source>
        <strain evidence="3">HL-2020</strain>
        <tissue evidence="3">Leaf</tissue>
    </source>
</reference>
<keyword evidence="1" id="KW-1133">Transmembrane helix</keyword>
<feature type="transmembrane region" description="Helical" evidence="1">
    <location>
        <begin position="449"/>
        <end position="468"/>
    </location>
</feature>
<evidence type="ECO:0000313" key="3">
    <source>
        <dbReference type="EMBL" id="KAF9597744.1"/>
    </source>
</evidence>
<dbReference type="InterPro" id="IPR050942">
    <property type="entry name" value="F-box_BR-signaling"/>
</dbReference>
<name>A0A835LNC1_9MAGN</name>
<dbReference type="SUPFAM" id="SSF81383">
    <property type="entry name" value="F-box domain"/>
    <property type="match status" value="1"/>
</dbReference>
<feature type="domain" description="F-box" evidence="2">
    <location>
        <begin position="11"/>
        <end position="47"/>
    </location>
</feature>
<dbReference type="OrthoDB" id="1863935at2759"/>
<dbReference type="InterPro" id="IPR001810">
    <property type="entry name" value="F-box_dom"/>
</dbReference>
<sequence>MYMDTMEESNKSQWSNLPLDVLAKISTRLVYADHVRLRAVCKQWHSLYGVQPLKQSPWLITFDKDSWSSCELFDPVYKTTFIINISSELLKGKRMRDINVHSCKDGWLLLSQRNNKIGTSLFLFSPFTNGRTIVLPYLESTFQFATFSSTPTDSGCVFFVLNLESDGSTICMKTCYGNDRVWNSHTFKCDPPLVKEKFVSAGYLDGTFYCATNSGTMGTYNIARQRWDLFQRPEPVDMCSQQHLYGQRTTLVQSDKDILLAFLNHTPDRGYTIYKFDRLNMIWNSIPPPDNHVFLINDWRIVKFAGEISGKFIYGIYRSVHVIFGTGKVILCTTDLADAMWILAGTLSKYVRSLYHLRLRFAYLASRPCSKENLLTLSNFGASKFRITICLNVYGIALLYTSKTLAAVTANTIPVITFLMAVLLRKGGRRYYGGNPAATEFLDKTCCNIFVMLYLSLLVPEAFCSCLARWSRQLMFSLVLIRFQFRWDLTSTPINRCKDLQYGPQNKRQELSETEIGKGITEMLPRHIGGPPTFLNPFQMVPQRSPDRALDKCRYKNMPQSKNEKS</sequence>
<accession>A0A835LNC1</accession>
<dbReference type="EMBL" id="JADFTS010000007">
    <property type="protein sequence ID" value="KAF9597744.1"/>
    <property type="molecule type" value="Genomic_DNA"/>
</dbReference>
<dbReference type="InterPro" id="IPR005174">
    <property type="entry name" value="KIB1-4_b-propeller"/>
</dbReference>